<feature type="domain" description="AAA+ ATPase" evidence="4">
    <location>
        <begin position="232"/>
        <end position="364"/>
    </location>
</feature>
<reference evidence="5 6" key="1">
    <citation type="submission" date="2019-04" db="EMBL/GenBank/DDBJ databases">
        <title>Sphingomonas psychrotolerans sp. nov., isolated from soil in the Tianshan Mountains, Xinjiang, China.</title>
        <authorList>
            <person name="Luo Y."/>
            <person name="Sheng H."/>
        </authorList>
    </citation>
    <scope>NUCLEOTIDE SEQUENCE [LARGE SCALE GENOMIC DNA]</scope>
    <source>
        <strain evidence="5 6">KIS18-15</strain>
    </source>
</reference>
<dbReference type="SMART" id="SM00382">
    <property type="entry name" value="AAA"/>
    <property type="match status" value="1"/>
</dbReference>
<evidence type="ECO:0000313" key="6">
    <source>
        <dbReference type="Proteomes" id="UP000309848"/>
    </source>
</evidence>
<dbReference type="Gene3D" id="3.40.50.300">
    <property type="entry name" value="P-loop containing nucleotide triphosphate hydrolases"/>
    <property type="match status" value="1"/>
</dbReference>
<evidence type="ECO:0000256" key="1">
    <source>
        <dbReference type="ARBA" id="ARBA00006914"/>
    </source>
</evidence>
<evidence type="ECO:0000256" key="2">
    <source>
        <dbReference type="ARBA" id="ARBA00022741"/>
    </source>
</evidence>
<dbReference type="Proteomes" id="UP000309848">
    <property type="component" value="Unassembled WGS sequence"/>
</dbReference>
<protein>
    <submittedName>
        <fullName evidence="5">ATP-binding protein</fullName>
    </submittedName>
</protein>
<dbReference type="PANTHER" id="PTHR23073">
    <property type="entry name" value="26S PROTEASOME REGULATORY SUBUNIT"/>
    <property type="match status" value="1"/>
</dbReference>
<organism evidence="5 6">
    <name type="scientific">Sphingomonas naasensis</name>
    <dbReference type="NCBI Taxonomy" id="1344951"/>
    <lineage>
        <taxon>Bacteria</taxon>
        <taxon>Pseudomonadati</taxon>
        <taxon>Pseudomonadota</taxon>
        <taxon>Alphaproteobacteria</taxon>
        <taxon>Sphingomonadales</taxon>
        <taxon>Sphingomonadaceae</taxon>
        <taxon>Sphingomonas</taxon>
    </lineage>
</organism>
<dbReference type="InterPro" id="IPR027417">
    <property type="entry name" value="P-loop_NTPase"/>
</dbReference>
<comment type="caution">
    <text evidence="5">The sequence shown here is derived from an EMBL/GenBank/DDBJ whole genome shotgun (WGS) entry which is preliminary data.</text>
</comment>
<accession>A0A4S1WJC7</accession>
<dbReference type="OrthoDB" id="7438987at2"/>
<dbReference type="InterPro" id="IPR003959">
    <property type="entry name" value="ATPase_AAA_core"/>
</dbReference>
<keyword evidence="6" id="KW-1185">Reference proteome</keyword>
<dbReference type="Pfam" id="PF00004">
    <property type="entry name" value="AAA"/>
    <property type="match status" value="1"/>
</dbReference>
<dbReference type="CDD" id="cd19481">
    <property type="entry name" value="RecA-like_protease"/>
    <property type="match status" value="1"/>
</dbReference>
<proteinExistence type="inferred from homology"/>
<dbReference type="SUPFAM" id="SSF52540">
    <property type="entry name" value="P-loop containing nucleoside triphosphate hydrolases"/>
    <property type="match status" value="1"/>
</dbReference>
<evidence type="ECO:0000259" key="4">
    <source>
        <dbReference type="SMART" id="SM00382"/>
    </source>
</evidence>
<name>A0A4S1WJC7_9SPHN</name>
<dbReference type="InterPro" id="IPR003593">
    <property type="entry name" value="AAA+_ATPase"/>
</dbReference>
<gene>
    <name evidence="5" type="ORF">E5A74_09065</name>
</gene>
<dbReference type="GO" id="GO:0005524">
    <property type="term" value="F:ATP binding"/>
    <property type="evidence" value="ECO:0007669"/>
    <property type="project" value="UniProtKB-KW"/>
</dbReference>
<evidence type="ECO:0000256" key="3">
    <source>
        <dbReference type="ARBA" id="ARBA00022840"/>
    </source>
</evidence>
<dbReference type="InterPro" id="IPR050221">
    <property type="entry name" value="26S_Proteasome_ATPase"/>
</dbReference>
<dbReference type="GO" id="GO:0016887">
    <property type="term" value="F:ATP hydrolysis activity"/>
    <property type="evidence" value="ECO:0007669"/>
    <property type="project" value="InterPro"/>
</dbReference>
<comment type="similarity">
    <text evidence="1">Belongs to the AAA ATPase family.</text>
</comment>
<dbReference type="EMBL" id="SRXU01000003">
    <property type="protein sequence ID" value="TGX43304.1"/>
    <property type="molecule type" value="Genomic_DNA"/>
</dbReference>
<dbReference type="RefSeq" id="WP_135983999.1">
    <property type="nucleotide sequence ID" value="NZ_JAASQM010000002.1"/>
</dbReference>
<keyword evidence="2" id="KW-0547">Nucleotide-binding</keyword>
<sequence>MTGDGTAIEAEIGWFRRALDRRLDLHANEADGDLLALAPAPPLVAGSAYAEGIADAALSPPERLMLLLALLPHLRPQALDLLLLHNEATGRRFTEFGGVDGGHHGFRPTRETALFLLAGENMDRRLAAARLLAPDASLYKRRILDTAEDQGEIAPWAPLTVSRRWLARLTGSPPACLQATPHFPAQLLQTPYVLDDLVVGRSVREELDALLAWVRNERLLMDDWGLRKHVKPGYRALFHGPPGTGKTMTAAVIGKALDLPVYRVDLSRVVSKWVGETEKNLGSLFDQTAEGDILLFFDEADALFGRRGDTQSANDRHANQQIAYLLQRIEDCPGVVILASNLKGNIDAAFARRFQAMIYFPMPDATARLKLWRMAFAAPRARLAGGVSLEALARRHELSGGEMINVLRRLSVHALIDADDYVPEDRLSEAIARELANSGRVIG</sequence>
<evidence type="ECO:0000313" key="5">
    <source>
        <dbReference type="EMBL" id="TGX43304.1"/>
    </source>
</evidence>
<keyword evidence="3 5" id="KW-0067">ATP-binding</keyword>
<dbReference type="AlphaFoldDB" id="A0A4S1WJC7"/>